<feature type="region of interest" description="Disordered" evidence="1">
    <location>
        <begin position="1"/>
        <end position="25"/>
    </location>
</feature>
<gene>
    <name evidence="3" type="ORF">ABVK50_04290</name>
</gene>
<dbReference type="InterPro" id="IPR012337">
    <property type="entry name" value="RNaseH-like_sf"/>
</dbReference>
<protein>
    <submittedName>
        <fullName evidence="3">Integrase core domain-containing protein</fullName>
    </submittedName>
</protein>
<reference evidence="3" key="1">
    <citation type="submission" date="2024-06" db="EMBL/GenBank/DDBJ databases">
        <title>Mesorhizobium karijinii sp. nov., a symbiont of the iconic Swainsona formosa from arid Australia.</title>
        <authorList>
            <person name="Hill Y.J."/>
            <person name="Watkin E.L.J."/>
            <person name="O'Hara G.W."/>
            <person name="Terpolilli J."/>
            <person name="Tye M.L."/>
            <person name="Kohlmeier M.G."/>
        </authorList>
    </citation>
    <scope>NUCLEOTIDE SEQUENCE</scope>
    <source>
        <strain evidence="3">WSM2240</strain>
    </source>
</reference>
<dbReference type="GO" id="GO:0015074">
    <property type="term" value="P:DNA integration"/>
    <property type="evidence" value="ECO:0007669"/>
    <property type="project" value="InterPro"/>
</dbReference>
<dbReference type="AlphaFoldDB" id="A0AAU8CT74"/>
<sequence>MASSACRKSEVDHSRTKNPQTNGTAERFHRRCWTGFYRVAFRKKIFGSVAELKAILDEWVRSYNEARPHEGRCCFGRTPMQAFLDAVPLAREKIIAA</sequence>
<evidence type="ECO:0000256" key="1">
    <source>
        <dbReference type="SAM" id="MobiDB-lite"/>
    </source>
</evidence>
<dbReference type="RefSeq" id="WP_353642690.1">
    <property type="nucleotide sequence ID" value="NZ_CP159253.1"/>
</dbReference>
<evidence type="ECO:0000313" key="3">
    <source>
        <dbReference type="EMBL" id="XCG49779.1"/>
    </source>
</evidence>
<feature type="domain" description="Integrase catalytic" evidence="2">
    <location>
        <begin position="1"/>
        <end position="87"/>
    </location>
</feature>
<dbReference type="Gene3D" id="3.30.420.10">
    <property type="entry name" value="Ribonuclease H-like superfamily/Ribonuclease H"/>
    <property type="match status" value="1"/>
</dbReference>
<dbReference type="GO" id="GO:0003676">
    <property type="term" value="F:nucleic acid binding"/>
    <property type="evidence" value="ECO:0007669"/>
    <property type="project" value="InterPro"/>
</dbReference>
<dbReference type="EMBL" id="CP159253">
    <property type="protein sequence ID" value="XCG49779.1"/>
    <property type="molecule type" value="Genomic_DNA"/>
</dbReference>
<organism evidence="3">
    <name type="scientific">Mesorhizobium sp. WSM2240</name>
    <dbReference type="NCBI Taxonomy" id="3228851"/>
    <lineage>
        <taxon>Bacteria</taxon>
        <taxon>Pseudomonadati</taxon>
        <taxon>Pseudomonadota</taxon>
        <taxon>Alphaproteobacteria</taxon>
        <taxon>Hyphomicrobiales</taxon>
        <taxon>Phyllobacteriaceae</taxon>
        <taxon>Mesorhizobium</taxon>
    </lineage>
</organism>
<dbReference type="PROSITE" id="PS50994">
    <property type="entry name" value="INTEGRASE"/>
    <property type="match status" value="1"/>
</dbReference>
<name>A0AAU8CT74_9HYPH</name>
<dbReference type="Pfam" id="PF13683">
    <property type="entry name" value="rve_3"/>
    <property type="match status" value="1"/>
</dbReference>
<evidence type="ECO:0000259" key="2">
    <source>
        <dbReference type="PROSITE" id="PS50994"/>
    </source>
</evidence>
<dbReference type="InterPro" id="IPR036397">
    <property type="entry name" value="RNaseH_sf"/>
</dbReference>
<accession>A0AAU8CT74</accession>
<dbReference type="SUPFAM" id="SSF53098">
    <property type="entry name" value="Ribonuclease H-like"/>
    <property type="match status" value="1"/>
</dbReference>
<proteinExistence type="predicted"/>
<dbReference type="InterPro" id="IPR001584">
    <property type="entry name" value="Integrase_cat-core"/>
</dbReference>